<comment type="caution">
    <text evidence="2">The sequence shown here is derived from an EMBL/GenBank/DDBJ whole genome shotgun (WGS) entry which is preliminary data.</text>
</comment>
<evidence type="ECO:0000256" key="1">
    <source>
        <dbReference type="SAM" id="MobiDB-lite"/>
    </source>
</evidence>
<proteinExistence type="predicted"/>
<dbReference type="AlphaFoldDB" id="A0AAD3NUD5"/>
<keyword evidence="3" id="KW-1185">Reference proteome</keyword>
<evidence type="ECO:0000313" key="2">
    <source>
        <dbReference type="EMBL" id="GLJ59237.1"/>
    </source>
</evidence>
<organism evidence="2 3">
    <name type="scientific">Cryptomeria japonica</name>
    <name type="common">Japanese cedar</name>
    <name type="synonym">Cupressus japonica</name>
    <dbReference type="NCBI Taxonomy" id="3369"/>
    <lineage>
        <taxon>Eukaryota</taxon>
        <taxon>Viridiplantae</taxon>
        <taxon>Streptophyta</taxon>
        <taxon>Embryophyta</taxon>
        <taxon>Tracheophyta</taxon>
        <taxon>Spermatophyta</taxon>
        <taxon>Pinopsida</taxon>
        <taxon>Pinidae</taxon>
        <taxon>Conifers II</taxon>
        <taxon>Cupressales</taxon>
        <taxon>Cupressaceae</taxon>
        <taxon>Cryptomeria</taxon>
    </lineage>
</organism>
<protein>
    <submittedName>
        <fullName evidence="2">Uncharacterized protein</fullName>
    </submittedName>
</protein>
<evidence type="ECO:0000313" key="3">
    <source>
        <dbReference type="Proteomes" id="UP001234787"/>
    </source>
</evidence>
<sequence>MPTHAGLTHPSYSQTHWTTYPMQGCALLSIGGSGNKRVGKGVMSFLRQPIILPPTPPYALGRGNRSDALPSGSGSRQTVTGEEEPREGQSRIEEDIVSCSEPGSPTDTMGRSRGSLIGGKSNGPYIYISVLDPGIHQILQDKPLQGLLATTATG</sequence>
<dbReference type="EMBL" id="BSEH01000765">
    <property type="protein sequence ID" value="GLJ59237.1"/>
    <property type="molecule type" value="Genomic_DNA"/>
</dbReference>
<dbReference type="Proteomes" id="UP001234787">
    <property type="component" value="Unassembled WGS sequence"/>
</dbReference>
<name>A0AAD3NUD5_CRYJA</name>
<feature type="region of interest" description="Disordered" evidence="1">
    <location>
        <begin position="52"/>
        <end position="116"/>
    </location>
</feature>
<reference evidence="2" key="1">
    <citation type="submission" date="2022-12" db="EMBL/GenBank/DDBJ databases">
        <title>Chromosome-Level Genome Assembly of Japanese Cedar (Cryptomeriajaponica D. Don).</title>
        <authorList>
            <person name="Fujino T."/>
            <person name="Yamaguchi K."/>
            <person name="Yokoyama T."/>
            <person name="Hamanaka T."/>
            <person name="Harazono Y."/>
            <person name="Kamada H."/>
            <person name="Kobayashi W."/>
            <person name="Ujino-Ihara T."/>
            <person name="Uchiyama K."/>
            <person name="Matsumoto A."/>
            <person name="Izuno A."/>
            <person name="Tsumura Y."/>
            <person name="Toyoda A."/>
            <person name="Shigenobu S."/>
            <person name="Moriguchi Y."/>
            <person name="Ueno S."/>
            <person name="Kasahara M."/>
        </authorList>
    </citation>
    <scope>NUCLEOTIDE SEQUENCE</scope>
</reference>
<accession>A0AAD3NUD5</accession>
<gene>
    <name evidence="2" type="ORF">SUGI_1498260</name>
</gene>